<evidence type="ECO:0000256" key="2">
    <source>
        <dbReference type="SAM" id="MobiDB-lite"/>
    </source>
</evidence>
<feature type="compositionally biased region" description="Basic and acidic residues" evidence="2">
    <location>
        <begin position="378"/>
        <end position="420"/>
    </location>
</feature>
<proteinExistence type="predicted"/>
<feature type="region of interest" description="Disordered" evidence="2">
    <location>
        <begin position="59"/>
        <end position="124"/>
    </location>
</feature>
<evidence type="ECO:0000313" key="4">
    <source>
        <dbReference type="Proteomes" id="UP000094336"/>
    </source>
</evidence>
<evidence type="ECO:0008006" key="5">
    <source>
        <dbReference type="Google" id="ProtNLM"/>
    </source>
</evidence>
<dbReference type="RefSeq" id="XP_018982803.1">
    <property type="nucleotide sequence ID" value="XM_019126687.1"/>
</dbReference>
<dbReference type="OrthoDB" id="4036304at2759"/>
<organism evidence="3 4">
    <name type="scientific">Babjeviella inositovora NRRL Y-12698</name>
    <dbReference type="NCBI Taxonomy" id="984486"/>
    <lineage>
        <taxon>Eukaryota</taxon>
        <taxon>Fungi</taxon>
        <taxon>Dikarya</taxon>
        <taxon>Ascomycota</taxon>
        <taxon>Saccharomycotina</taxon>
        <taxon>Pichiomycetes</taxon>
        <taxon>Serinales incertae sedis</taxon>
        <taxon>Babjeviella</taxon>
    </lineage>
</organism>
<name>A0A1E3QIF0_9ASCO</name>
<dbReference type="EMBL" id="KV454440">
    <property type="protein sequence ID" value="ODQ77475.1"/>
    <property type="molecule type" value="Genomic_DNA"/>
</dbReference>
<reference evidence="4" key="1">
    <citation type="submission" date="2016-05" db="EMBL/GenBank/DDBJ databases">
        <title>Comparative genomics of biotechnologically important yeasts.</title>
        <authorList>
            <consortium name="DOE Joint Genome Institute"/>
            <person name="Riley R."/>
            <person name="Haridas S."/>
            <person name="Wolfe K.H."/>
            <person name="Lopes M.R."/>
            <person name="Hittinger C.T."/>
            <person name="Goker M."/>
            <person name="Salamov A."/>
            <person name="Wisecaver J."/>
            <person name="Long T.M."/>
            <person name="Aerts A.L."/>
            <person name="Barry K."/>
            <person name="Choi C."/>
            <person name="Clum A."/>
            <person name="Coughlan A.Y."/>
            <person name="Deshpande S."/>
            <person name="Douglass A.P."/>
            <person name="Hanson S.J."/>
            <person name="Klenk H.-P."/>
            <person name="Labutti K."/>
            <person name="Lapidus A."/>
            <person name="Lindquist E."/>
            <person name="Lipzen A."/>
            <person name="Meier-Kolthoff J.P."/>
            <person name="Ohm R.A."/>
            <person name="Otillar R.P."/>
            <person name="Pangilinan J."/>
            <person name="Peng Y."/>
            <person name="Rokas A."/>
            <person name="Rosa C.A."/>
            <person name="Scheuner C."/>
            <person name="Sibirny A.A."/>
            <person name="Slot J.C."/>
            <person name="Stielow J.B."/>
            <person name="Sun H."/>
            <person name="Kurtzman C.P."/>
            <person name="Blackwell M."/>
            <person name="Grigoriev I.V."/>
            <person name="Jeffries T.W."/>
        </authorList>
    </citation>
    <scope>NUCLEOTIDE SEQUENCE [LARGE SCALE GENOMIC DNA]</scope>
    <source>
        <strain evidence="4">NRRL Y-12698</strain>
    </source>
</reference>
<feature type="region of interest" description="Disordered" evidence="2">
    <location>
        <begin position="356"/>
        <end position="434"/>
    </location>
</feature>
<feature type="compositionally biased region" description="Polar residues" evidence="2">
    <location>
        <begin position="356"/>
        <end position="374"/>
    </location>
</feature>
<sequence length="474" mass="52793">METYPLSVRTRTPSPVRTPTLLPPKPGPDFLTPDLKTALPKKLTRSTSVYNGKTGLNLFGRTRTTSSASSTSATSTPGHSRHLSYSPLAPKHRAQQPGSNLDAITCTPVASPTKANEQPPDDLLSLPINPATIEGLDMNDQLRLLAMKEMSIVEMRDNIKALTETLQRLETELHDLKQLVQRSLYKEMVPVGRKNLQQKLQTDSEEELDPRAAAIRLTRNRRSSSLTSPQKPKPVKTRDPESKRFSFLAKPLDLLNQFDTMLQNEFEKSLSVRDENFTEASAASDDLAELSFTTPPDQPDVMNTVSNSIWSFVSEVKTNLMQYQEEIPRKPKEVELGVMHAHEASLNTLAELTELPSRSATPQDVSRFPSTSITPKVGESERFERPFESFSDRSERVPEKRFVEGSTEKAGERSFSDRSLRVSSLKSDPRAEKAGKIVNSEDELDFFELQLGSGSNAALPQIFVPRSRTKASEG</sequence>
<accession>A0A1E3QIF0</accession>
<dbReference type="Proteomes" id="UP000094336">
    <property type="component" value="Unassembled WGS sequence"/>
</dbReference>
<dbReference type="AlphaFoldDB" id="A0A1E3QIF0"/>
<keyword evidence="4" id="KW-1185">Reference proteome</keyword>
<feature type="coiled-coil region" evidence="1">
    <location>
        <begin position="152"/>
        <end position="186"/>
    </location>
</feature>
<feature type="region of interest" description="Disordered" evidence="2">
    <location>
        <begin position="1"/>
        <end position="34"/>
    </location>
</feature>
<evidence type="ECO:0000256" key="1">
    <source>
        <dbReference type="SAM" id="Coils"/>
    </source>
</evidence>
<protein>
    <recommendedName>
        <fullName evidence="5">Topoisomerase I damage affected protein 11</fullName>
    </recommendedName>
</protein>
<evidence type="ECO:0000313" key="3">
    <source>
        <dbReference type="EMBL" id="ODQ77475.1"/>
    </source>
</evidence>
<dbReference type="GeneID" id="30144541"/>
<feature type="region of interest" description="Disordered" evidence="2">
    <location>
        <begin position="215"/>
        <end position="242"/>
    </location>
</feature>
<keyword evidence="1" id="KW-0175">Coiled coil</keyword>
<feature type="compositionally biased region" description="Low complexity" evidence="2">
    <location>
        <begin position="61"/>
        <end position="76"/>
    </location>
</feature>
<feature type="compositionally biased region" description="Low complexity" evidence="2">
    <location>
        <begin position="7"/>
        <end position="20"/>
    </location>
</feature>
<gene>
    <name evidence="3" type="ORF">BABINDRAFT_10115</name>
</gene>